<dbReference type="Proteomes" id="UP001497644">
    <property type="component" value="Chromosome 6"/>
</dbReference>
<accession>A0AAV2P1Z5</accession>
<evidence type="ECO:0000313" key="2">
    <source>
        <dbReference type="Proteomes" id="UP001497644"/>
    </source>
</evidence>
<keyword evidence="2" id="KW-1185">Reference proteome</keyword>
<evidence type="ECO:0000313" key="1">
    <source>
        <dbReference type="EMBL" id="CAL1686302.1"/>
    </source>
</evidence>
<name>A0AAV2P1Z5_9HYME</name>
<reference evidence="1" key="1">
    <citation type="submission" date="2024-04" db="EMBL/GenBank/DDBJ databases">
        <authorList>
            <consortium name="Molecular Ecology Group"/>
        </authorList>
    </citation>
    <scope>NUCLEOTIDE SEQUENCE</scope>
</reference>
<protein>
    <submittedName>
        <fullName evidence="1">Uncharacterized protein</fullName>
    </submittedName>
</protein>
<proteinExistence type="predicted"/>
<organism evidence="1 2">
    <name type="scientific">Lasius platythorax</name>
    <dbReference type="NCBI Taxonomy" id="488582"/>
    <lineage>
        <taxon>Eukaryota</taxon>
        <taxon>Metazoa</taxon>
        <taxon>Ecdysozoa</taxon>
        <taxon>Arthropoda</taxon>
        <taxon>Hexapoda</taxon>
        <taxon>Insecta</taxon>
        <taxon>Pterygota</taxon>
        <taxon>Neoptera</taxon>
        <taxon>Endopterygota</taxon>
        <taxon>Hymenoptera</taxon>
        <taxon>Apocrita</taxon>
        <taxon>Aculeata</taxon>
        <taxon>Formicoidea</taxon>
        <taxon>Formicidae</taxon>
        <taxon>Formicinae</taxon>
        <taxon>Lasius</taxon>
        <taxon>Lasius</taxon>
    </lineage>
</organism>
<gene>
    <name evidence="1" type="ORF">LPLAT_LOCUS11633</name>
</gene>
<dbReference type="EMBL" id="OZ034829">
    <property type="protein sequence ID" value="CAL1686302.1"/>
    <property type="molecule type" value="Genomic_DNA"/>
</dbReference>
<sequence>MLRISIYHRVLRENIATTPEDLRRGRGVDAGDVALACGTREYSQTRIRGTVGNLVDPLHLSRSCPEGSRAREKCLRVAVARRPTTMRTCFTDG</sequence>
<dbReference type="AlphaFoldDB" id="A0AAV2P1Z5"/>